<keyword evidence="3" id="KW-1185">Reference proteome</keyword>
<dbReference type="EMBL" id="JAJVDC020000114">
    <property type="protein sequence ID" value="KAL1623920.1"/>
    <property type="molecule type" value="Genomic_DNA"/>
</dbReference>
<dbReference type="PRINTS" id="PR00081">
    <property type="entry name" value="GDHRDH"/>
</dbReference>
<dbReference type="Pfam" id="PF00106">
    <property type="entry name" value="adh_short"/>
    <property type="match status" value="1"/>
</dbReference>
<dbReference type="CDD" id="cd05323">
    <property type="entry name" value="ADH_SDR_c_like"/>
    <property type="match status" value="1"/>
</dbReference>
<dbReference type="SUPFAM" id="SSF51735">
    <property type="entry name" value="NAD(P)-binding Rossmann-fold domains"/>
    <property type="match status" value="1"/>
</dbReference>
<dbReference type="Pfam" id="PF00067">
    <property type="entry name" value="p450"/>
    <property type="match status" value="2"/>
</dbReference>
<dbReference type="Gene3D" id="1.10.630.10">
    <property type="entry name" value="Cytochrome P450"/>
    <property type="match status" value="2"/>
</dbReference>
<dbReference type="PANTHER" id="PTHR24305">
    <property type="entry name" value="CYTOCHROME P450"/>
    <property type="match status" value="1"/>
</dbReference>
<dbReference type="InterPro" id="IPR020904">
    <property type="entry name" value="Sc_DH/Rdtase_CS"/>
</dbReference>
<proteinExistence type="predicted"/>
<sequence>MSYLGGRQPYDILKLHNKYGPVVRIAPNELSFNSAQSWKDIYGHRKGHETFVKSPFYDGGNFADKAHSIVSERDPEKHSEMRRYLSNAFSDRSLREQEHLIAKNVDAFIDQVGRLGTEPEGVDMTTWFNLLTFDIIGELAFGVSFDGIMSGKTHFWISVVLESMGQASLSDTITRFPWLGKLYMRLNPGWLEKLSAGSQKHENYTMNLIERKDFMAYLLQERGDDGKPLSEVQLAAHASDFVLQQEIRGKFHKYEDIDGSSTAQLRYLHAVCLEALRIFPPLALGLPRVVPAGGDTVDGYWLPGGTIVATNPLAAGLSKTNFVDPWRFDPERWLSPNGRDVLDASQPFMIGSRACLGRGLGWLEMRTTLAKLHFLILESDIPRLDGKVAIITGGASGIGLATASILASRGARVHILDLNPPTADDAVLPDSVIYTRCDITDWASLRSAFTKAGRVDIAVANAGVSQESDYFADTFDADGLLEEPRWAVIDVNFRAVLNFTKLALSAFRRQGPGGSLVITASATAYSPEYSLPAYSAAKLGLIGLVRALRSQMPLYGATINAVAPAATITKLLPKDLAKPIMAAGAPVSSAHHVALAVAYSAVASQPRQVESYGRDPEGIVNSRGRWNGRCILTLGDQWTEMEEPISSLRKQWFGEYNTEMTAFQQKLTDTRPQGNAVL</sequence>
<dbReference type="Proteomes" id="UP001521116">
    <property type="component" value="Unassembled WGS sequence"/>
</dbReference>
<protein>
    <submittedName>
        <fullName evidence="2">Uncharacterized protein</fullName>
    </submittedName>
</protein>
<evidence type="ECO:0000256" key="1">
    <source>
        <dbReference type="ARBA" id="ARBA00022857"/>
    </source>
</evidence>
<dbReference type="InterPro" id="IPR036396">
    <property type="entry name" value="Cyt_P450_sf"/>
</dbReference>
<dbReference type="CDD" id="cd11058">
    <property type="entry name" value="CYP60B-like"/>
    <property type="match status" value="1"/>
</dbReference>
<organism evidence="2 3">
    <name type="scientific">Neofusicoccum ribis</name>
    <dbReference type="NCBI Taxonomy" id="45134"/>
    <lineage>
        <taxon>Eukaryota</taxon>
        <taxon>Fungi</taxon>
        <taxon>Dikarya</taxon>
        <taxon>Ascomycota</taxon>
        <taxon>Pezizomycotina</taxon>
        <taxon>Dothideomycetes</taxon>
        <taxon>Dothideomycetes incertae sedis</taxon>
        <taxon>Botryosphaeriales</taxon>
        <taxon>Botryosphaeriaceae</taxon>
        <taxon>Neofusicoccum</taxon>
    </lineage>
</organism>
<reference evidence="2 3" key="1">
    <citation type="submission" date="2024-02" db="EMBL/GenBank/DDBJ databases">
        <title>De novo assembly and annotation of 12 fungi associated with fruit tree decline syndrome in Ontario, Canada.</title>
        <authorList>
            <person name="Sulman M."/>
            <person name="Ellouze W."/>
            <person name="Ilyukhin E."/>
        </authorList>
    </citation>
    <scope>NUCLEOTIDE SEQUENCE [LARGE SCALE GENOMIC DNA]</scope>
    <source>
        <strain evidence="2 3">M1-105</strain>
    </source>
</reference>
<evidence type="ECO:0000313" key="3">
    <source>
        <dbReference type="Proteomes" id="UP001521116"/>
    </source>
</evidence>
<evidence type="ECO:0000313" key="2">
    <source>
        <dbReference type="EMBL" id="KAL1623920.1"/>
    </source>
</evidence>
<dbReference type="PROSITE" id="PS00061">
    <property type="entry name" value="ADH_SHORT"/>
    <property type="match status" value="1"/>
</dbReference>
<dbReference type="SUPFAM" id="SSF48264">
    <property type="entry name" value="Cytochrome P450"/>
    <property type="match status" value="1"/>
</dbReference>
<dbReference type="InterPro" id="IPR002347">
    <property type="entry name" value="SDR_fam"/>
</dbReference>
<name>A0ABR3SL66_9PEZI</name>
<dbReference type="Gene3D" id="3.40.50.720">
    <property type="entry name" value="NAD(P)-binding Rossmann-like Domain"/>
    <property type="match status" value="1"/>
</dbReference>
<dbReference type="InterPro" id="IPR036291">
    <property type="entry name" value="NAD(P)-bd_dom_sf"/>
</dbReference>
<dbReference type="InterPro" id="IPR050121">
    <property type="entry name" value="Cytochrome_P450_monoxygenase"/>
</dbReference>
<comment type="caution">
    <text evidence="2">The sequence shown here is derived from an EMBL/GenBank/DDBJ whole genome shotgun (WGS) entry which is preliminary data.</text>
</comment>
<dbReference type="PANTHER" id="PTHR24305:SF161">
    <property type="entry name" value="P450, PUTATIVE (EUROFUNG)-RELATED"/>
    <property type="match status" value="1"/>
</dbReference>
<dbReference type="InterPro" id="IPR001128">
    <property type="entry name" value="Cyt_P450"/>
</dbReference>
<keyword evidence="1" id="KW-0521">NADP</keyword>
<gene>
    <name evidence="2" type="ORF">SLS56_008115</name>
</gene>
<accession>A0ABR3SL66</accession>